<dbReference type="OrthoDB" id="286404at2"/>
<dbReference type="InterPro" id="IPR020904">
    <property type="entry name" value="Sc_DH/Rdtase_CS"/>
</dbReference>
<dbReference type="PRINTS" id="PR00081">
    <property type="entry name" value="GDHRDH"/>
</dbReference>
<sequence length="254" mass="25687">MTAHDAAPTAPTVPSVPRRVLVTGGSRGIGAGIVGGFLRAGDRVVYTATSPRQAAPLPNASYLPCDLRDDAAASELVRAATGLLGGLDVIVHCAGVYPERPLTRMTTEAWDDVLAVNLRSAMTLVRESVPALTASGRGRVVLVSSITGPVTGIAGLTHYAASKAGLEGFMRAAALELAPLGITVNAIAPGTVMTDGLAALFTPAEIAALGQRIPAGRLGTPEDIAALAVFLAGEGASFITGQSVVVDGGQTRVE</sequence>
<protein>
    <submittedName>
        <fullName evidence="4">3-oxoacyl-[acyl-carrier protein] reductase</fullName>
        <ecNumber evidence="4">1.1.1.100</ecNumber>
    </submittedName>
</protein>
<reference evidence="5" key="1">
    <citation type="submission" date="2017-02" db="EMBL/GenBank/DDBJ databases">
        <authorList>
            <person name="Dridi B."/>
        </authorList>
    </citation>
    <scope>NUCLEOTIDE SEQUENCE [LARGE SCALE GENOMIC DNA]</scope>
    <source>
        <strain evidence="5">EB411</strain>
    </source>
</reference>
<proteinExistence type="inferred from homology"/>
<dbReference type="EMBL" id="FUKR01000057">
    <property type="protein sequence ID" value="SJN37072.1"/>
    <property type="molecule type" value="Genomic_DNA"/>
</dbReference>
<evidence type="ECO:0000313" key="4">
    <source>
        <dbReference type="EMBL" id="SJN37072.1"/>
    </source>
</evidence>
<dbReference type="PROSITE" id="PS00061">
    <property type="entry name" value="ADH_SHORT"/>
    <property type="match status" value="1"/>
</dbReference>
<organism evidence="4 5">
    <name type="scientific">Mycetocola reblochoni REB411</name>
    <dbReference type="NCBI Taxonomy" id="1255698"/>
    <lineage>
        <taxon>Bacteria</taxon>
        <taxon>Bacillati</taxon>
        <taxon>Actinomycetota</taxon>
        <taxon>Actinomycetes</taxon>
        <taxon>Micrococcales</taxon>
        <taxon>Microbacteriaceae</taxon>
        <taxon>Mycetocola</taxon>
    </lineage>
</organism>
<dbReference type="GO" id="GO:0030497">
    <property type="term" value="P:fatty acid elongation"/>
    <property type="evidence" value="ECO:0007669"/>
    <property type="project" value="TreeGrafter"/>
</dbReference>
<evidence type="ECO:0000313" key="5">
    <source>
        <dbReference type="Proteomes" id="UP000196778"/>
    </source>
</evidence>
<evidence type="ECO:0000259" key="3">
    <source>
        <dbReference type="SMART" id="SM00822"/>
    </source>
</evidence>
<keyword evidence="5" id="KW-1185">Reference proteome</keyword>
<evidence type="ECO:0000256" key="1">
    <source>
        <dbReference type="ARBA" id="ARBA00006484"/>
    </source>
</evidence>
<feature type="domain" description="Ketoreductase" evidence="3">
    <location>
        <begin position="18"/>
        <end position="190"/>
    </location>
</feature>
<name>A0A1R4JYM1_9MICO</name>
<dbReference type="CDD" id="cd05233">
    <property type="entry name" value="SDR_c"/>
    <property type="match status" value="1"/>
</dbReference>
<accession>A0A1R4JYM1</accession>
<dbReference type="InterPro" id="IPR002347">
    <property type="entry name" value="SDR_fam"/>
</dbReference>
<evidence type="ECO:0000256" key="2">
    <source>
        <dbReference type="ARBA" id="ARBA00023002"/>
    </source>
</evidence>
<dbReference type="Gene3D" id="3.40.50.720">
    <property type="entry name" value="NAD(P)-binding Rossmann-like Domain"/>
    <property type="match status" value="1"/>
</dbReference>
<dbReference type="GO" id="GO:0004316">
    <property type="term" value="F:3-oxoacyl-[acyl-carrier-protein] reductase (NADPH) activity"/>
    <property type="evidence" value="ECO:0007669"/>
    <property type="project" value="UniProtKB-EC"/>
</dbReference>
<dbReference type="RefSeq" id="WP_087137795.1">
    <property type="nucleotide sequence ID" value="NZ_FUKR01000057.1"/>
</dbReference>
<keyword evidence="2 4" id="KW-0560">Oxidoreductase</keyword>
<dbReference type="AlphaFoldDB" id="A0A1R4JYM1"/>
<dbReference type="InterPro" id="IPR057326">
    <property type="entry name" value="KR_dom"/>
</dbReference>
<dbReference type="PANTHER" id="PTHR42760:SF40">
    <property type="entry name" value="3-OXOACYL-[ACYL-CARRIER-PROTEIN] REDUCTASE, CHLOROPLASTIC"/>
    <property type="match status" value="1"/>
</dbReference>
<dbReference type="EC" id="1.1.1.100" evidence="4"/>
<gene>
    <name evidence="4" type="ORF">FM119_10230</name>
</gene>
<dbReference type="Proteomes" id="UP000196778">
    <property type="component" value="Unassembled WGS sequence"/>
</dbReference>
<dbReference type="PRINTS" id="PR00080">
    <property type="entry name" value="SDRFAMILY"/>
</dbReference>
<dbReference type="SUPFAM" id="SSF51735">
    <property type="entry name" value="NAD(P)-binding Rossmann-fold domains"/>
    <property type="match status" value="1"/>
</dbReference>
<dbReference type="SMART" id="SM00822">
    <property type="entry name" value="PKS_KR"/>
    <property type="match status" value="1"/>
</dbReference>
<dbReference type="FunFam" id="3.40.50.720:FF:000084">
    <property type="entry name" value="Short-chain dehydrogenase reductase"/>
    <property type="match status" value="1"/>
</dbReference>
<dbReference type="InterPro" id="IPR036291">
    <property type="entry name" value="NAD(P)-bd_dom_sf"/>
</dbReference>
<dbReference type="PANTHER" id="PTHR42760">
    <property type="entry name" value="SHORT-CHAIN DEHYDROGENASES/REDUCTASES FAMILY MEMBER"/>
    <property type="match status" value="1"/>
</dbReference>
<comment type="similarity">
    <text evidence="1">Belongs to the short-chain dehydrogenases/reductases (SDR) family.</text>
</comment>
<dbReference type="Pfam" id="PF13561">
    <property type="entry name" value="adh_short_C2"/>
    <property type="match status" value="1"/>
</dbReference>